<dbReference type="PANTHER" id="PTHR43747:SF1">
    <property type="entry name" value="SLR1998 PROTEIN"/>
    <property type="match status" value="1"/>
</dbReference>
<dbReference type="SUPFAM" id="SSF51905">
    <property type="entry name" value="FAD/NAD(P)-binding domain"/>
    <property type="match status" value="1"/>
</dbReference>
<keyword evidence="2" id="KW-1185">Reference proteome</keyword>
<reference evidence="2" key="1">
    <citation type="submission" date="2023-07" db="EMBL/GenBank/DDBJ databases">
        <title>The carbon used by Thiothrix.</title>
        <authorList>
            <person name="Chen L."/>
        </authorList>
    </citation>
    <scope>NUCLEOTIDE SEQUENCE [LARGE SCALE GENOMIC DNA]</scope>
</reference>
<dbReference type="RefSeq" id="WP_324697220.1">
    <property type="nucleotide sequence ID" value="NZ_JAYMYJ010000142.1"/>
</dbReference>
<dbReference type="InterPro" id="IPR050816">
    <property type="entry name" value="Flavin-dep_Halogenase_NPB"/>
</dbReference>
<evidence type="ECO:0000313" key="2">
    <source>
        <dbReference type="Proteomes" id="UP001308005"/>
    </source>
</evidence>
<dbReference type="PANTHER" id="PTHR43747">
    <property type="entry name" value="FAD-BINDING PROTEIN"/>
    <property type="match status" value="1"/>
</dbReference>
<comment type="caution">
    <text evidence="1">The sequence shown here is derived from an EMBL/GenBank/DDBJ whole genome shotgun (WGS) entry which is preliminary data.</text>
</comment>
<dbReference type="Gene3D" id="3.50.50.60">
    <property type="entry name" value="FAD/NAD(P)-binding domain"/>
    <property type="match status" value="1"/>
</dbReference>
<protein>
    <submittedName>
        <fullName evidence="1">Tryptophan 7-halogenase</fullName>
    </submittedName>
</protein>
<dbReference type="InterPro" id="IPR006905">
    <property type="entry name" value="Flavin_halogenase"/>
</dbReference>
<evidence type="ECO:0000313" key="1">
    <source>
        <dbReference type="EMBL" id="MEB4592753.1"/>
    </source>
</evidence>
<organism evidence="1 2">
    <name type="scientific">Candidatus Thiothrix phosphatis</name>
    <dbReference type="NCBI Taxonomy" id="3112415"/>
    <lineage>
        <taxon>Bacteria</taxon>
        <taxon>Pseudomonadati</taxon>
        <taxon>Pseudomonadota</taxon>
        <taxon>Gammaproteobacteria</taxon>
        <taxon>Thiotrichales</taxon>
        <taxon>Thiotrichaceae</taxon>
        <taxon>Thiothrix</taxon>
    </lineage>
</organism>
<proteinExistence type="predicted"/>
<sequence length="552" mass="61534">MHPDHYDVVICGAGLAGLTLALQLRKRLPESSILVLERTAGPLPAGIHKVGESTTEGGTYLLRELAGLKEYVESTHIKKLGLRFFGSGHRHDGFAKRFEIGDTLFARNTSYQFDRGILENDLRVFCRDAGVQIEEGVTVKNIRFEADQHTVSFARPEQDALASVTCRWLVDATGRRRLLQSKLGTAKPLAHKASSTWWRLQGDFDVAAMAPKDDTAWHERVVSRRWYSTNHLFGPGYFIWIIPLCSNMTSIGIVADEGMHPVRDRHTMEKSLAWLAEYEPDLHNFIKDETPLDFRMMKDFAYTTTQAFSADRWSCIGEAAAFTDPLYSMGTDLIAVGNRITARLIELDAAGQLDEAIAAQYNAFYLYVVDTAAELFTGMYPAFDSDEVVILKIMWDIGCYWGFFSQLSIQDFLYQPELLPQLLALATRLRAGNAKVQHAFRQTADAARSRDDTAKSGFYNFGGVSGITDMRAKVTDRKSIQDIANNIAFMEQFAVTLCRLLETGEGESPLPAANDADDAEDAEELEMLLGKLATYLTPVGQVSLLPGRGYTC</sequence>
<dbReference type="InterPro" id="IPR036188">
    <property type="entry name" value="FAD/NAD-bd_sf"/>
</dbReference>
<gene>
    <name evidence="1" type="ORF">VSS37_17345</name>
</gene>
<dbReference type="EMBL" id="JAYMYJ010000142">
    <property type="protein sequence ID" value="MEB4592753.1"/>
    <property type="molecule type" value="Genomic_DNA"/>
</dbReference>
<dbReference type="Pfam" id="PF04820">
    <property type="entry name" value="Trp_halogenase"/>
    <property type="match status" value="1"/>
</dbReference>
<dbReference type="Proteomes" id="UP001308005">
    <property type="component" value="Unassembled WGS sequence"/>
</dbReference>
<name>A0ABU6D100_9GAMM</name>
<accession>A0ABU6D100</accession>